<evidence type="ECO:0000259" key="4">
    <source>
        <dbReference type="PROSITE" id="PS50949"/>
    </source>
</evidence>
<dbReference type="PANTHER" id="PTHR43537">
    <property type="entry name" value="TRANSCRIPTIONAL REGULATOR, GNTR FAMILY"/>
    <property type="match status" value="1"/>
</dbReference>
<proteinExistence type="predicted"/>
<keyword evidence="2" id="KW-0238">DNA-binding</keyword>
<dbReference type="PROSITE" id="PS50949">
    <property type="entry name" value="HTH_GNTR"/>
    <property type="match status" value="1"/>
</dbReference>
<sequence>MSPSLHSDVFEALGRRIAAGDLPIGGALTLEWIQTEFGVSRSIARECVKSLESMGLIESRRRAGILIRPASEWDALSPTLIRWQLDADPRGPKLGALNEMRAAIEPVAAAAAARRATEGERTRILELAARLRAEGAKDDLTDFLATDIKLHSAILAASHNDTFYALRELVAEVLAGRTRLGLYPAHPEPIALDLHDEVARAIATGSSEAAEDAMRALVAEVREALLEKGLRGFLTTD</sequence>
<dbReference type="GO" id="GO:0003677">
    <property type="term" value="F:DNA binding"/>
    <property type="evidence" value="ECO:0007669"/>
    <property type="project" value="UniProtKB-KW"/>
</dbReference>
<evidence type="ECO:0000313" key="6">
    <source>
        <dbReference type="Proteomes" id="UP000234545"/>
    </source>
</evidence>
<dbReference type="Pfam" id="PF00392">
    <property type="entry name" value="GntR"/>
    <property type="match status" value="1"/>
</dbReference>
<evidence type="ECO:0000256" key="3">
    <source>
        <dbReference type="ARBA" id="ARBA00023163"/>
    </source>
</evidence>
<name>A0A2I1I349_9ACTO</name>
<protein>
    <submittedName>
        <fullName evidence="5">GntR family transcriptional regulator</fullName>
    </submittedName>
</protein>
<feature type="domain" description="HTH gntR-type" evidence="4">
    <location>
        <begin position="3"/>
        <end position="70"/>
    </location>
</feature>
<dbReference type="Gene3D" id="1.20.120.530">
    <property type="entry name" value="GntR ligand-binding domain-like"/>
    <property type="match status" value="1"/>
</dbReference>
<reference evidence="5 6" key="1">
    <citation type="submission" date="2017-12" db="EMBL/GenBank/DDBJ databases">
        <title>Phylogenetic diversity of female urinary microbiome.</title>
        <authorList>
            <person name="Thomas-White K."/>
            <person name="Wolfe A.J."/>
        </authorList>
    </citation>
    <scope>NUCLEOTIDE SEQUENCE [LARGE SCALE GENOMIC DNA]</scope>
    <source>
        <strain evidence="5 6">UMB0250</strain>
    </source>
</reference>
<evidence type="ECO:0000313" key="5">
    <source>
        <dbReference type="EMBL" id="PKY65558.1"/>
    </source>
</evidence>
<dbReference type="EMBL" id="PKKJ01000026">
    <property type="protein sequence ID" value="PKY65558.1"/>
    <property type="molecule type" value="Genomic_DNA"/>
</dbReference>
<dbReference type="SMART" id="SM00895">
    <property type="entry name" value="FCD"/>
    <property type="match status" value="1"/>
</dbReference>
<dbReference type="OrthoDB" id="4164516at2"/>
<dbReference type="InterPro" id="IPR000524">
    <property type="entry name" value="Tscrpt_reg_HTH_GntR"/>
</dbReference>
<comment type="caution">
    <text evidence="5">The sequence shown here is derived from an EMBL/GenBank/DDBJ whole genome shotgun (WGS) entry which is preliminary data.</text>
</comment>
<dbReference type="SUPFAM" id="SSF48008">
    <property type="entry name" value="GntR ligand-binding domain-like"/>
    <property type="match status" value="1"/>
</dbReference>
<dbReference type="InterPro" id="IPR036388">
    <property type="entry name" value="WH-like_DNA-bd_sf"/>
</dbReference>
<gene>
    <name evidence="5" type="ORF">CYJ25_09020</name>
</gene>
<dbReference type="Gene3D" id="1.10.10.10">
    <property type="entry name" value="Winged helix-like DNA-binding domain superfamily/Winged helix DNA-binding domain"/>
    <property type="match status" value="1"/>
</dbReference>
<evidence type="ECO:0000256" key="1">
    <source>
        <dbReference type="ARBA" id="ARBA00023015"/>
    </source>
</evidence>
<dbReference type="Pfam" id="PF07729">
    <property type="entry name" value="FCD"/>
    <property type="match status" value="1"/>
</dbReference>
<dbReference type="GO" id="GO:0003700">
    <property type="term" value="F:DNA-binding transcription factor activity"/>
    <property type="evidence" value="ECO:0007669"/>
    <property type="project" value="InterPro"/>
</dbReference>
<dbReference type="InterPro" id="IPR008920">
    <property type="entry name" value="TF_FadR/GntR_C"/>
</dbReference>
<organism evidence="5 6">
    <name type="scientific">Schaalia turicensis</name>
    <dbReference type="NCBI Taxonomy" id="131111"/>
    <lineage>
        <taxon>Bacteria</taxon>
        <taxon>Bacillati</taxon>
        <taxon>Actinomycetota</taxon>
        <taxon>Actinomycetes</taxon>
        <taxon>Actinomycetales</taxon>
        <taxon>Actinomycetaceae</taxon>
        <taxon>Schaalia</taxon>
    </lineage>
</organism>
<dbReference type="SMART" id="SM00345">
    <property type="entry name" value="HTH_GNTR"/>
    <property type="match status" value="1"/>
</dbReference>
<evidence type="ECO:0000256" key="2">
    <source>
        <dbReference type="ARBA" id="ARBA00023125"/>
    </source>
</evidence>
<dbReference type="Proteomes" id="UP000234545">
    <property type="component" value="Unassembled WGS sequence"/>
</dbReference>
<dbReference type="InterPro" id="IPR036390">
    <property type="entry name" value="WH_DNA-bd_sf"/>
</dbReference>
<accession>A0A2I1I349</accession>
<keyword evidence="1" id="KW-0805">Transcription regulation</keyword>
<dbReference type="InterPro" id="IPR011711">
    <property type="entry name" value="GntR_C"/>
</dbReference>
<dbReference type="PANTHER" id="PTHR43537:SF44">
    <property type="entry name" value="GNTR FAMILY REGULATORY PROTEIN"/>
    <property type="match status" value="1"/>
</dbReference>
<dbReference type="SUPFAM" id="SSF46785">
    <property type="entry name" value="Winged helix' DNA-binding domain"/>
    <property type="match status" value="1"/>
</dbReference>
<keyword evidence="3" id="KW-0804">Transcription</keyword>
<dbReference type="AlphaFoldDB" id="A0A2I1I349"/>
<dbReference type="RefSeq" id="WP_101628803.1">
    <property type="nucleotide sequence ID" value="NZ_PKKJ01000026.1"/>
</dbReference>